<gene>
    <name evidence="3" type="ORF">BpHYR1_026731</name>
</gene>
<evidence type="ECO:0000313" key="4">
    <source>
        <dbReference type="Proteomes" id="UP000276133"/>
    </source>
</evidence>
<accession>A0A3M7RFJ9</accession>
<evidence type="ECO:0000313" key="3">
    <source>
        <dbReference type="EMBL" id="RNA22290.1"/>
    </source>
</evidence>
<dbReference type="EMBL" id="REGN01003494">
    <property type="protein sequence ID" value="RNA22290.1"/>
    <property type="molecule type" value="Genomic_DNA"/>
</dbReference>
<dbReference type="InterPro" id="IPR002048">
    <property type="entry name" value="EF_hand_dom"/>
</dbReference>
<dbReference type="Gene3D" id="1.10.238.10">
    <property type="entry name" value="EF-hand"/>
    <property type="match status" value="1"/>
</dbReference>
<dbReference type="GO" id="GO:0005509">
    <property type="term" value="F:calcium ion binding"/>
    <property type="evidence" value="ECO:0007669"/>
    <property type="project" value="InterPro"/>
</dbReference>
<dbReference type="SMART" id="SM00054">
    <property type="entry name" value="EFh"/>
    <property type="match status" value="2"/>
</dbReference>
<keyword evidence="4" id="KW-1185">Reference proteome</keyword>
<protein>
    <recommendedName>
        <fullName evidence="2">EF-hand domain-containing protein</fullName>
    </recommendedName>
</protein>
<dbReference type="CDD" id="cd00051">
    <property type="entry name" value="EFh"/>
    <property type="match status" value="1"/>
</dbReference>
<feature type="domain" description="EF-hand" evidence="2">
    <location>
        <begin position="400"/>
        <end position="435"/>
    </location>
</feature>
<name>A0A3M7RFJ9_BRAPC</name>
<organism evidence="3 4">
    <name type="scientific">Brachionus plicatilis</name>
    <name type="common">Marine rotifer</name>
    <name type="synonym">Brachionus muelleri</name>
    <dbReference type="NCBI Taxonomy" id="10195"/>
    <lineage>
        <taxon>Eukaryota</taxon>
        <taxon>Metazoa</taxon>
        <taxon>Spiralia</taxon>
        <taxon>Gnathifera</taxon>
        <taxon>Rotifera</taxon>
        <taxon>Eurotatoria</taxon>
        <taxon>Monogononta</taxon>
        <taxon>Pseudotrocha</taxon>
        <taxon>Ploima</taxon>
        <taxon>Brachionidae</taxon>
        <taxon>Brachionus</taxon>
    </lineage>
</organism>
<sequence length="474" mass="53267">MNFEIFQNAELNAVEKSVLDSLTERAAFLSQQQIDDSYSYPPESAHFSDLFLASSSVNQIASDLVQLQTGPTSLSSSKPSNNEYLSQIEQAILRSNEPISIGETEEISVNGHRGIWANKSEVINWQGDLAKYDINEDTNPAILNKKTSQTLDYVQELAIRYLRPPTPPAPGEIIINQLPNEVTPPAPPLIIRQQPARPLTPEPLIIREAPPAPPAQVGRKVITISGKKIPPPPRKVIIERLPSLPAKPQSVLIERWLPYAEVKRKVIFNRPAQADPIVVKPRNVIVQWDSPQVNIKKEFKYLGVIRANPVEYVQRYGSTLRQSNELPKFAADIQTPDGLVLAADQKYNYLHELYGDVSALNLIDLDREGLGDYKSYLSLNSDYDNRSGTNYSYAIQLDDNVNDLIEQIFLSVDRDQNGRISAEEAEKLVLKLNSKLGRRYGEDDVRAFFATLDRNHDGTLDLEEFRRAFLSVAN</sequence>
<dbReference type="PROSITE" id="PS00018">
    <property type="entry name" value="EF_HAND_1"/>
    <property type="match status" value="1"/>
</dbReference>
<comment type="caution">
    <text evidence="3">The sequence shown here is derived from an EMBL/GenBank/DDBJ whole genome shotgun (WGS) entry which is preliminary data.</text>
</comment>
<keyword evidence="1" id="KW-0106">Calcium</keyword>
<dbReference type="OrthoDB" id="296996at2759"/>
<evidence type="ECO:0000259" key="2">
    <source>
        <dbReference type="PROSITE" id="PS50222"/>
    </source>
</evidence>
<feature type="domain" description="EF-hand" evidence="2">
    <location>
        <begin position="440"/>
        <end position="474"/>
    </location>
</feature>
<dbReference type="AlphaFoldDB" id="A0A3M7RFJ9"/>
<dbReference type="Proteomes" id="UP000276133">
    <property type="component" value="Unassembled WGS sequence"/>
</dbReference>
<dbReference type="SUPFAM" id="SSF47473">
    <property type="entry name" value="EF-hand"/>
    <property type="match status" value="1"/>
</dbReference>
<dbReference type="InterPro" id="IPR018247">
    <property type="entry name" value="EF_Hand_1_Ca_BS"/>
</dbReference>
<proteinExistence type="predicted"/>
<reference evidence="3 4" key="1">
    <citation type="journal article" date="2018" name="Sci. Rep.">
        <title>Genomic signatures of local adaptation to the degree of environmental predictability in rotifers.</title>
        <authorList>
            <person name="Franch-Gras L."/>
            <person name="Hahn C."/>
            <person name="Garcia-Roger E.M."/>
            <person name="Carmona M.J."/>
            <person name="Serra M."/>
            <person name="Gomez A."/>
        </authorList>
    </citation>
    <scope>NUCLEOTIDE SEQUENCE [LARGE SCALE GENOMIC DNA]</scope>
    <source>
        <strain evidence="3">HYR1</strain>
    </source>
</reference>
<dbReference type="PROSITE" id="PS50222">
    <property type="entry name" value="EF_HAND_2"/>
    <property type="match status" value="2"/>
</dbReference>
<evidence type="ECO:0000256" key="1">
    <source>
        <dbReference type="ARBA" id="ARBA00022837"/>
    </source>
</evidence>
<dbReference type="InterPro" id="IPR011992">
    <property type="entry name" value="EF-hand-dom_pair"/>
</dbReference>
<dbReference type="Pfam" id="PF13499">
    <property type="entry name" value="EF-hand_7"/>
    <property type="match status" value="1"/>
</dbReference>